<comment type="caution">
    <text evidence="2">The sequence shown here is derived from an EMBL/GenBank/DDBJ whole genome shotgun (WGS) entry which is preliminary data.</text>
</comment>
<feature type="binding site" evidence="1">
    <location>
        <position position="72"/>
    </location>
    <ligand>
        <name>Mg(2+)</name>
        <dbReference type="ChEBI" id="CHEBI:18420"/>
        <label>1</label>
        <note>catalytic</note>
    </ligand>
</feature>
<dbReference type="OrthoDB" id="9772456at2"/>
<dbReference type="PRINTS" id="PR00377">
    <property type="entry name" value="IMPHPHTASES"/>
</dbReference>
<feature type="binding site" evidence="1">
    <location>
        <position position="95"/>
    </location>
    <ligand>
        <name>Mg(2+)</name>
        <dbReference type="ChEBI" id="CHEBI:18420"/>
        <label>1</label>
        <note>catalytic</note>
    </ligand>
</feature>
<dbReference type="AlphaFoldDB" id="A0A229UH95"/>
<dbReference type="Gene3D" id="3.40.190.80">
    <property type="match status" value="1"/>
</dbReference>
<evidence type="ECO:0000256" key="1">
    <source>
        <dbReference type="PIRSR" id="PIRSR600760-2"/>
    </source>
</evidence>
<sequence>MGMDRMMTIDVTYCGELVVQAGDEIYRQMARTEEWPQEREGLFQRFKEIDLFMTSTLRDGLMKRYPGIPWSEAEFDVTRQKSPEFEGTYWVCDTLDGAVHYLHDLPSWSISLCLVHGGKPSAAFIYDPVKRELFHAEAGRGAYLNGKPIHVSAKRQLADSVIATSPPSYPAEEPVLTQAAVQGLSRVFPKAFAVRMLGAVSLQLAYVACGRLDGFWEYSFDLYEWLAGALLIQEAGGRVTSSGGEAFDWGSTGIVAANPYIQPQLQLLVQEDAA</sequence>
<dbReference type="Pfam" id="PF00459">
    <property type="entry name" value="Inositol_P"/>
    <property type="match status" value="1"/>
</dbReference>
<keyword evidence="3" id="KW-1185">Reference proteome</keyword>
<gene>
    <name evidence="2" type="ORF">CF651_29285</name>
</gene>
<proteinExistence type="predicted"/>
<keyword evidence="1" id="KW-0479">Metal-binding</keyword>
<reference evidence="2 3" key="1">
    <citation type="submission" date="2017-07" db="EMBL/GenBank/DDBJ databases">
        <title>Genome sequencing and assembly of Paenibacillus rigui.</title>
        <authorList>
            <person name="Mayilraj S."/>
        </authorList>
    </citation>
    <scope>NUCLEOTIDE SEQUENCE [LARGE SCALE GENOMIC DNA]</scope>
    <source>
        <strain evidence="2 3">JCM 16352</strain>
    </source>
</reference>
<keyword evidence="1" id="KW-0460">Magnesium</keyword>
<dbReference type="PANTHER" id="PTHR20854:SF4">
    <property type="entry name" value="INOSITOL-1-MONOPHOSPHATASE-RELATED"/>
    <property type="match status" value="1"/>
</dbReference>
<evidence type="ECO:0000313" key="2">
    <source>
        <dbReference type="EMBL" id="OXM82763.1"/>
    </source>
</evidence>
<dbReference type="GO" id="GO:0007165">
    <property type="term" value="P:signal transduction"/>
    <property type="evidence" value="ECO:0007669"/>
    <property type="project" value="TreeGrafter"/>
</dbReference>
<dbReference type="GO" id="GO:0046872">
    <property type="term" value="F:metal ion binding"/>
    <property type="evidence" value="ECO:0007669"/>
    <property type="project" value="UniProtKB-KW"/>
</dbReference>
<dbReference type="Gene3D" id="3.30.540.10">
    <property type="entry name" value="Fructose-1,6-Bisphosphatase, subunit A, domain 1"/>
    <property type="match status" value="1"/>
</dbReference>
<dbReference type="PANTHER" id="PTHR20854">
    <property type="entry name" value="INOSITOL MONOPHOSPHATASE"/>
    <property type="match status" value="1"/>
</dbReference>
<name>A0A229UH95_9BACL</name>
<evidence type="ECO:0000313" key="3">
    <source>
        <dbReference type="Proteomes" id="UP000215509"/>
    </source>
</evidence>
<comment type="cofactor">
    <cofactor evidence="1">
        <name>Mg(2+)</name>
        <dbReference type="ChEBI" id="CHEBI:18420"/>
    </cofactor>
</comment>
<accession>A0A229UH95</accession>
<feature type="binding site" evidence="1">
    <location>
        <position position="96"/>
    </location>
    <ligand>
        <name>Mg(2+)</name>
        <dbReference type="ChEBI" id="CHEBI:18420"/>
        <label>1</label>
        <note>catalytic</note>
    </ligand>
</feature>
<dbReference type="InterPro" id="IPR000760">
    <property type="entry name" value="Inositol_monophosphatase-like"/>
</dbReference>
<protein>
    <submittedName>
        <fullName evidence="2">Inositol monophosphatase</fullName>
    </submittedName>
</protein>
<dbReference type="GO" id="GO:0008934">
    <property type="term" value="F:inositol monophosphate 1-phosphatase activity"/>
    <property type="evidence" value="ECO:0007669"/>
    <property type="project" value="InterPro"/>
</dbReference>
<organism evidence="2 3">
    <name type="scientific">Paenibacillus rigui</name>
    <dbReference type="NCBI Taxonomy" id="554312"/>
    <lineage>
        <taxon>Bacteria</taxon>
        <taxon>Bacillati</taxon>
        <taxon>Bacillota</taxon>
        <taxon>Bacilli</taxon>
        <taxon>Bacillales</taxon>
        <taxon>Paenibacillaceae</taxon>
        <taxon>Paenibacillus</taxon>
    </lineage>
</organism>
<dbReference type="PRINTS" id="PR01959">
    <property type="entry name" value="SBIMPHPHTASE"/>
</dbReference>
<dbReference type="Proteomes" id="UP000215509">
    <property type="component" value="Unassembled WGS sequence"/>
</dbReference>
<dbReference type="SUPFAM" id="SSF56655">
    <property type="entry name" value="Carbohydrate phosphatase"/>
    <property type="match status" value="1"/>
</dbReference>
<dbReference type="EMBL" id="NMQW01000057">
    <property type="protein sequence ID" value="OXM82763.1"/>
    <property type="molecule type" value="Genomic_DNA"/>
</dbReference>
<dbReference type="InterPro" id="IPR022337">
    <property type="entry name" value="Inositol_monophosphatase_SuhB"/>
</dbReference>
<dbReference type="GO" id="GO:0006020">
    <property type="term" value="P:inositol metabolic process"/>
    <property type="evidence" value="ECO:0007669"/>
    <property type="project" value="TreeGrafter"/>
</dbReference>
<feature type="binding site" evidence="1">
    <location>
        <position position="93"/>
    </location>
    <ligand>
        <name>Mg(2+)</name>
        <dbReference type="ChEBI" id="CHEBI:18420"/>
        <label>2</label>
    </ligand>
</feature>